<evidence type="ECO:0000256" key="2">
    <source>
        <dbReference type="ARBA" id="ARBA00022490"/>
    </source>
</evidence>
<organism evidence="8 9">
    <name type="scientific">Niallia circulans</name>
    <name type="common">Bacillus circulans</name>
    <dbReference type="NCBI Taxonomy" id="1397"/>
    <lineage>
        <taxon>Bacteria</taxon>
        <taxon>Bacillati</taxon>
        <taxon>Bacillota</taxon>
        <taxon>Bacilli</taxon>
        <taxon>Bacillales</taxon>
        <taxon>Bacillaceae</taxon>
        <taxon>Niallia</taxon>
    </lineage>
</organism>
<evidence type="ECO:0000313" key="9">
    <source>
        <dbReference type="Proteomes" id="UP000319837"/>
    </source>
</evidence>
<gene>
    <name evidence="8" type="ORF">CEQ21_15655</name>
</gene>
<evidence type="ECO:0000256" key="1">
    <source>
        <dbReference type="ARBA" id="ARBA00004514"/>
    </source>
</evidence>
<dbReference type="Pfam" id="PF05400">
    <property type="entry name" value="FliT"/>
    <property type="match status" value="1"/>
</dbReference>
<sequence>MEAIKQCYAITGELIGYLKSDGEKESDKISRLLDQRKAALTLLTKPSTENEKKLGVALLQQDKELLELLHAEKRSIQQDIRELKLKKNSNQKYVNPYQSLQTDGIYYDKRK</sequence>
<dbReference type="RefSeq" id="WP_185765330.1">
    <property type="nucleotide sequence ID" value="NZ_RIBP01000004.1"/>
</dbReference>
<accession>A0A553SIW9</accession>
<keyword evidence="4" id="KW-0143">Chaperone</keyword>
<dbReference type="EMBL" id="RIBP01000004">
    <property type="protein sequence ID" value="TRZ36933.1"/>
    <property type="molecule type" value="Genomic_DNA"/>
</dbReference>
<dbReference type="AlphaFoldDB" id="A0A553SIW9"/>
<dbReference type="InterPro" id="IPR008622">
    <property type="entry name" value="FliT"/>
</dbReference>
<comment type="function">
    <text evidence="5">May act as an export chaperone for the filament capping protein FliD.</text>
</comment>
<dbReference type="Proteomes" id="UP000319837">
    <property type="component" value="Unassembled WGS sequence"/>
</dbReference>
<reference evidence="9" key="1">
    <citation type="submission" date="2018-10" db="EMBL/GenBank/DDBJ databases">
        <title>FDA dAtabase for Regulatory Grade micrObial Sequences (FDA-ARGOS): Supporting development and validation of Infectious Disease Dx tests.</title>
        <authorList>
            <person name="Minogue T."/>
            <person name="Wolcott M."/>
            <person name="Wasieloski L."/>
            <person name="Aguilar W."/>
            <person name="Moore D."/>
            <person name="Tallon L."/>
            <person name="Sadzewicz L."/>
            <person name="Sengamalay N."/>
            <person name="Ott S."/>
            <person name="Godinez A."/>
            <person name="Nagaraj S."/>
            <person name="Vavikolanu K."/>
            <person name="Vyas G."/>
            <person name="Nadendla S."/>
            <person name="George J."/>
            <person name="Sichtig H."/>
        </authorList>
    </citation>
    <scope>NUCLEOTIDE SEQUENCE [LARGE SCALE GENOMIC DNA]</scope>
    <source>
        <strain evidence="9">FDAARGOS_343</strain>
    </source>
</reference>
<keyword evidence="8" id="KW-0966">Cell projection</keyword>
<name>A0A553SIW9_NIACI</name>
<comment type="subcellular location">
    <subcellularLocation>
        <location evidence="1">Cytoplasm</location>
        <location evidence="1">Cytosol</location>
    </subcellularLocation>
</comment>
<keyword evidence="8" id="KW-0969">Cilium</keyword>
<comment type="similarity">
    <text evidence="6">Belongs to the bacillales FliT family.</text>
</comment>
<protein>
    <recommendedName>
        <fullName evidence="7">Flagellar protein FliT</fullName>
    </recommendedName>
</protein>
<keyword evidence="2" id="KW-0963">Cytoplasm</keyword>
<evidence type="ECO:0000313" key="8">
    <source>
        <dbReference type="EMBL" id="TRZ36933.1"/>
    </source>
</evidence>
<evidence type="ECO:0000256" key="7">
    <source>
        <dbReference type="ARBA" id="ARBA00093797"/>
    </source>
</evidence>
<evidence type="ECO:0000256" key="3">
    <source>
        <dbReference type="ARBA" id="ARBA00022795"/>
    </source>
</evidence>
<evidence type="ECO:0000256" key="6">
    <source>
        <dbReference type="ARBA" id="ARBA00093785"/>
    </source>
</evidence>
<evidence type="ECO:0000256" key="5">
    <source>
        <dbReference type="ARBA" id="ARBA00093765"/>
    </source>
</evidence>
<keyword evidence="8" id="KW-0282">Flagellum</keyword>
<keyword evidence="3" id="KW-1005">Bacterial flagellum biogenesis</keyword>
<evidence type="ECO:0000256" key="4">
    <source>
        <dbReference type="ARBA" id="ARBA00023186"/>
    </source>
</evidence>
<proteinExistence type="inferred from homology"/>
<comment type="caution">
    <text evidence="8">The sequence shown here is derived from an EMBL/GenBank/DDBJ whole genome shotgun (WGS) entry which is preliminary data.</text>
</comment>